<proteinExistence type="inferred from homology"/>
<dbReference type="GO" id="GO:0016020">
    <property type="term" value="C:membrane"/>
    <property type="evidence" value="ECO:0007669"/>
    <property type="project" value="UniProtKB-SubCell"/>
</dbReference>
<feature type="transmembrane region" description="Helical" evidence="7">
    <location>
        <begin position="29"/>
        <end position="48"/>
    </location>
</feature>
<comment type="subcellular location">
    <subcellularLocation>
        <location evidence="1">Membrane</location>
        <topology evidence="1">Single-pass type II membrane protein</topology>
    </subcellularLocation>
</comment>
<dbReference type="PANTHER" id="PTHR23033">
    <property type="entry name" value="BETA1,3-GALACTOSYLTRANSFERASE"/>
    <property type="match status" value="1"/>
</dbReference>
<evidence type="ECO:0000256" key="6">
    <source>
        <dbReference type="ARBA" id="ARBA00023136"/>
    </source>
</evidence>
<sequence>MYRLTSHRLLSSHRSSVDTMATKRLRLRLLIAVVCFAIFTFWNSSYLGNVLETRASRNDLPKDIRLPCHLLPGANNTLVVLKTGSTEIQDRLPVHLATTSRCYPNYMIFSDHEEEFQGEHIFDALEGVNPEITAHHSDFELYRSLKQSGREVLQSEDLSGSDTEATQLHGKPENPGWKLDKWKFLPMINKTYHEHPDMKWYVFVEADSHLLWASLLEYLAALDASKPHYTGSIMFIGDTVFAHGGSGFMVSQPAMRMVVEQYAAHKAEIEALTDSHWAGDCVLGKVFTEAGVKFTDAWPIMQGDYPGLVAYARPDGRPIADPNKRVWCYPTVSYHHLSPDMIEDFWTFEQQWLTSKSVDTTFLRHKDVFSEYILPRMGADLVDWDNESDGEENHVDSFETCKQQCVAAPECKQFSFTGDGHCKTRVDPRLGKASSRVKSGWLHDRIVRFEQNMPPCGDEGWML</sequence>
<evidence type="ECO:0000256" key="2">
    <source>
        <dbReference type="ARBA" id="ARBA00006462"/>
    </source>
</evidence>
<dbReference type="EMBL" id="QZBD01000223">
    <property type="protein sequence ID" value="THY24061.1"/>
    <property type="molecule type" value="Genomic_DNA"/>
</dbReference>
<accession>A0A4S9L4R4</accession>
<keyword evidence="4" id="KW-0735">Signal-anchor</keyword>
<evidence type="ECO:0000256" key="5">
    <source>
        <dbReference type="ARBA" id="ARBA00022989"/>
    </source>
</evidence>
<keyword evidence="3 7" id="KW-0812">Transmembrane</keyword>
<gene>
    <name evidence="8" type="ORF">D6D01_05707</name>
</gene>
<dbReference type="Gene3D" id="3.90.550.50">
    <property type="match status" value="1"/>
</dbReference>
<evidence type="ECO:0000256" key="3">
    <source>
        <dbReference type="ARBA" id="ARBA00022692"/>
    </source>
</evidence>
<evidence type="ECO:0008006" key="10">
    <source>
        <dbReference type="Google" id="ProtNLM"/>
    </source>
</evidence>
<dbReference type="PANTHER" id="PTHR23033:SF47">
    <property type="entry name" value="APPLE DOMAIN-CONTAINING PROTEIN-RELATED"/>
    <property type="match status" value="1"/>
</dbReference>
<organism evidence="8 9">
    <name type="scientific">Aureobasidium pullulans</name>
    <name type="common">Black yeast</name>
    <name type="synonym">Pullularia pullulans</name>
    <dbReference type="NCBI Taxonomy" id="5580"/>
    <lineage>
        <taxon>Eukaryota</taxon>
        <taxon>Fungi</taxon>
        <taxon>Dikarya</taxon>
        <taxon>Ascomycota</taxon>
        <taxon>Pezizomycotina</taxon>
        <taxon>Dothideomycetes</taxon>
        <taxon>Dothideomycetidae</taxon>
        <taxon>Dothideales</taxon>
        <taxon>Saccotheciaceae</taxon>
        <taxon>Aureobasidium</taxon>
    </lineage>
</organism>
<evidence type="ECO:0000256" key="7">
    <source>
        <dbReference type="SAM" id="Phobius"/>
    </source>
</evidence>
<evidence type="ECO:0000256" key="4">
    <source>
        <dbReference type="ARBA" id="ARBA00022968"/>
    </source>
</evidence>
<evidence type="ECO:0000256" key="1">
    <source>
        <dbReference type="ARBA" id="ARBA00004606"/>
    </source>
</evidence>
<comment type="similarity">
    <text evidence="2">Belongs to the glycosyltransferase 31 family. Beta3-Gal-T subfamily.</text>
</comment>
<keyword evidence="5 7" id="KW-1133">Transmembrane helix</keyword>
<dbReference type="Gene3D" id="3.50.4.10">
    <property type="entry name" value="Hepatocyte Growth Factor"/>
    <property type="match status" value="1"/>
</dbReference>
<comment type="caution">
    <text evidence="8">The sequence shown here is derived from an EMBL/GenBank/DDBJ whole genome shotgun (WGS) entry which is preliminary data.</text>
</comment>
<reference evidence="8 9" key="1">
    <citation type="submission" date="2018-10" db="EMBL/GenBank/DDBJ databases">
        <title>Fifty Aureobasidium pullulans genomes reveal a recombining polyextremotolerant generalist.</title>
        <authorList>
            <person name="Gostincar C."/>
            <person name="Turk M."/>
            <person name="Zajc J."/>
            <person name="Gunde-Cimerman N."/>
        </authorList>
    </citation>
    <scope>NUCLEOTIDE SEQUENCE [LARGE SCALE GENOMIC DNA]</scope>
    <source>
        <strain evidence="8 9">EXF-6604</strain>
    </source>
</reference>
<dbReference type="AlphaFoldDB" id="A0A4S9L4R4"/>
<dbReference type="InterPro" id="IPR026050">
    <property type="entry name" value="C1GALT1/C1GALT1_chp1"/>
</dbReference>
<name>A0A4S9L4R4_AURPU</name>
<dbReference type="Proteomes" id="UP000306584">
    <property type="component" value="Unassembled WGS sequence"/>
</dbReference>
<evidence type="ECO:0000313" key="9">
    <source>
        <dbReference type="Proteomes" id="UP000306584"/>
    </source>
</evidence>
<evidence type="ECO:0000313" key="8">
    <source>
        <dbReference type="EMBL" id="THY24061.1"/>
    </source>
</evidence>
<keyword evidence="6 7" id="KW-0472">Membrane</keyword>
<protein>
    <recommendedName>
        <fullName evidence="10">Apple domain-containing protein</fullName>
    </recommendedName>
</protein>